<evidence type="ECO:0008006" key="4">
    <source>
        <dbReference type="Google" id="ProtNLM"/>
    </source>
</evidence>
<sequence length="424" mass="44243">MATTATIDQTSAPVEPGTPVVFTVSVLNDTLLVESFTLSAVGPAAPWATIEPAQLTIYPGKSETATVTVLAPRTSDSITGEVPLGIRAQGSEQPDAMTVAETTLTILPFTTTTAELQPRIARGRGRARVRVAVDNRGNVPVMAAIAGMSSDALGLSTPTPDVLVDPGHALFVDVDLRPRRRLWRGKPVTHSYSVSVVPEGAEPIVLPGTYTQELVIPRWVWKALIGLFALLLLLLALWFLLLKPAIESAARDAVAEPLAEAQQQADEAAAQADKAAEAANEALTAVGQTPPPVEPVAPVVTTADVDIRLAVSAGPGGGTDESDRFVVPPNSVLRITDVVFSNPQGDFGSLTLENADLTAPIVTIGLENSRDLDFHFVTPVVLREGDELFANLLCQEAGLPGGSAPPPTSCADSVLISGSVVTTG</sequence>
<dbReference type="EMBL" id="JAUSYY010000001">
    <property type="protein sequence ID" value="MDQ0894625.1"/>
    <property type="molecule type" value="Genomic_DNA"/>
</dbReference>
<keyword evidence="1" id="KW-0472">Membrane</keyword>
<evidence type="ECO:0000313" key="3">
    <source>
        <dbReference type="Proteomes" id="UP001239083"/>
    </source>
</evidence>
<evidence type="ECO:0000313" key="2">
    <source>
        <dbReference type="EMBL" id="MDQ0894625.1"/>
    </source>
</evidence>
<keyword evidence="3" id="KW-1185">Reference proteome</keyword>
<protein>
    <recommendedName>
        <fullName evidence="4">Hydrolytic protein</fullName>
    </recommendedName>
</protein>
<accession>A0ABU0R986</accession>
<keyword evidence="1" id="KW-0812">Transmembrane</keyword>
<name>A0ABU0R986_9MICO</name>
<evidence type="ECO:0000256" key="1">
    <source>
        <dbReference type="SAM" id="Phobius"/>
    </source>
</evidence>
<dbReference type="RefSeq" id="WP_307042011.1">
    <property type="nucleotide sequence ID" value="NZ_JAUSYY010000001.1"/>
</dbReference>
<gene>
    <name evidence="2" type="ORF">QFZ26_002180</name>
</gene>
<comment type="caution">
    <text evidence="2">The sequence shown here is derived from an EMBL/GenBank/DDBJ whole genome shotgun (WGS) entry which is preliminary data.</text>
</comment>
<dbReference type="Proteomes" id="UP001239083">
    <property type="component" value="Unassembled WGS sequence"/>
</dbReference>
<keyword evidence="1" id="KW-1133">Transmembrane helix</keyword>
<feature type="transmembrane region" description="Helical" evidence="1">
    <location>
        <begin position="219"/>
        <end position="241"/>
    </location>
</feature>
<organism evidence="2 3">
    <name type="scientific">Agromyces ramosus</name>
    <dbReference type="NCBI Taxonomy" id="33879"/>
    <lineage>
        <taxon>Bacteria</taxon>
        <taxon>Bacillati</taxon>
        <taxon>Actinomycetota</taxon>
        <taxon>Actinomycetes</taxon>
        <taxon>Micrococcales</taxon>
        <taxon>Microbacteriaceae</taxon>
        <taxon>Agromyces</taxon>
    </lineage>
</organism>
<reference evidence="2 3" key="1">
    <citation type="submission" date="2023-07" db="EMBL/GenBank/DDBJ databases">
        <title>Comparative genomics of wheat-associated soil bacteria to identify genetic determinants of phenazine resistance.</title>
        <authorList>
            <person name="Mouncey N."/>
        </authorList>
    </citation>
    <scope>NUCLEOTIDE SEQUENCE [LARGE SCALE GENOMIC DNA]</scope>
    <source>
        <strain evidence="2 3">V3I3</strain>
    </source>
</reference>
<proteinExistence type="predicted"/>